<dbReference type="EMBL" id="SRLO01000087">
    <property type="protein sequence ID" value="TNN77023.1"/>
    <property type="molecule type" value="Genomic_DNA"/>
</dbReference>
<gene>
    <name evidence="2" type="ORF">EYF80_012661</name>
</gene>
<dbReference type="Proteomes" id="UP000314294">
    <property type="component" value="Unassembled WGS sequence"/>
</dbReference>
<feature type="region of interest" description="Disordered" evidence="1">
    <location>
        <begin position="45"/>
        <end position="66"/>
    </location>
</feature>
<dbReference type="AlphaFoldDB" id="A0A4Z2III6"/>
<keyword evidence="3" id="KW-1185">Reference proteome</keyword>
<feature type="compositionally biased region" description="Polar residues" evidence="1">
    <location>
        <begin position="54"/>
        <end position="66"/>
    </location>
</feature>
<comment type="caution">
    <text evidence="2">The sequence shown here is derived from an EMBL/GenBank/DDBJ whole genome shotgun (WGS) entry which is preliminary data.</text>
</comment>
<evidence type="ECO:0000313" key="2">
    <source>
        <dbReference type="EMBL" id="TNN77023.1"/>
    </source>
</evidence>
<proteinExistence type="predicted"/>
<evidence type="ECO:0000313" key="3">
    <source>
        <dbReference type="Proteomes" id="UP000314294"/>
    </source>
</evidence>
<evidence type="ECO:0000256" key="1">
    <source>
        <dbReference type="SAM" id="MobiDB-lite"/>
    </source>
</evidence>
<organism evidence="2 3">
    <name type="scientific">Liparis tanakae</name>
    <name type="common">Tanaka's snailfish</name>
    <dbReference type="NCBI Taxonomy" id="230148"/>
    <lineage>
        <taxon>Eukaryota</taxon>
        <taxon>Metazoa</taxon>
        <taxon>Chordata</taxon>
        <taxon>Craniata</taxon>
        <taxon>Vertebrata</taxon>
        <taxon>Euteleostomi</taxon>
        <taxon>Actinopterygii</taxon>
        <taxon>Neopterygii</taxon>
        <taxon>Teleostei</taxon>
        <taxon>Neoteleostei</taxon>
        <taxon>Acanthomorphata</taxon>
        <taxon>Eupercaria</taxon>
        <taxon>Perciformes</taxon>
        <taxon>Cottioidei</taxon>
        <taxon>Cottales</taxon>
        <taxon>Liparidae</taxon>
        <taxon>Liparis</taxon>
    </lineage>
</organism>
<sequence>MEELVEVTVLIEGLMPYAGYTPVMAAVWDTHAAGGGAASVLSATEPASVWAPSPETNCQQTRVRRH</sequence>
<accession>A0A4Z2III6</accession>
<name>A0A4Z2III6_9TELE</name>
<protein>
    <submittedName>
        <fullName evidence="2">Uncharacterized protein</fullName>
    </submittedName>
</protein>
<reference evidence="2 3" key="1">
    <citation type="submission" date="2019-03" db="EMBL/GenBank/DDBJ databases">
        <title>First draft genome of Liparis tanakae, snailfish: a comprehensive survey of snailfish specific genes.</title>
        <authorList>
            <person name="Kim W."/>
            <person name="Song I."/>
            <person name="Jeong J.-H."/>
            <person name="Kim D."/>
            <person name="Kim S."/>
            <person name="Ryu S."/>
            <person name="Song J.Y."/>
            <person name="Lee S.K."/>
        </authorList>
    </citation>
    <scope>NUCLEOTIDE SEQUENCE [LARGE SCALE GENOMIC DNA]</scope>
    <source>
        <tissue evidence="2">Muscle</tissue>
    </source>
</reference>